<dbReference type="HOGENOM" id="CLU_3147489_0_0_1"/>
<dbReference type="VEuPathDB" id="VectorBase:RPRC009025"/>
<evidence type="ECO:0000313" key="1">
    <source>
        <dbReference type="EnsemblMetazoa" id="RPRC009025-PA"/>
    </source>
</evidence>
<organism evidence="1 2">
    <name type="scientific">Rhodnius prolixus</name>
    <name type="common">Triatomid bug</name>
    <dbReference type="NCBI Taxonomy" id="13249"/>
    <lineage>
        <taxon>Eukaryota</taxon>
        <taxon>Metazoa</taxon>
        <taxon>Ecdysozoa</taxon>
        <taxon>Arthropoda</taxon>
        <taxon>Hexapoda</taxon>
        <taxon>Insecta</taxon>
        <taxon>Pterygota</taxon>
        <taxon>Neoptera</taxon>
        <taxon>Paraneoptera</taxon>
        <taxon>Hemiptera</taxon>
        <taxon>Heteroptera</taxon>
        <taxon>Panheteroptera</taxon>
        <taxon>Cimicomorpha</taxon>
        <taxon>Reduviidae</taxon>
        <taxon>Triatominae</taxon>
        <taxon>Rhodnius</taxon>
    </lineage>
</organism>
<name>T1HYA5_RHOPR</name>
<protein>
    <submittedName>
        <fullName evidence="1">Uncharacterized protein</fullName>
    </submittedName>
</protein>
<accession>T1HYA5</accession>
<reference evidence="1" key="1">
    <citation type="submission" date="2015-05" db="UniProtKB">
        <authorList>
            <consortium name="EnsemblMetazoa"/>
        </authorList>
    </citation>
    <scope>IDENTIFICATION</scope>
</reference>
<dbReference type="EnsemblMetazoa" id="RPRC009025-RA">
    <property type="protein sequence ID" value="RPRC009025-PA"/>
    <property type="gene ID" value="RPRC009025"/>
</dbReference>
<dbReference type="Proteomes" id="UP000015103">
    <property type="component" value="Unassembled WGS sequence"/>
</dbReference>
<dbReference type="InParanoid" id="T1HYA5"/>
<dbReference type="AlphaFoldDB" id="T1HYA5"/>
<keyword evidence="2" id="KW-1185">Reference proteome</keyword>
<proteinExistence type="predicted"/>
<dbReference type="EMBL" id="ACPB03028506">
    <property type="status" value="NOT_ANNOTATED_CDS"/>
    <property type="molecule type" value="Genomic_DNA"/>
</dbReference>
<evidence type="ECO:0000313" key="2">
    <source>
        <dbReference type="Proteomes" id="UP000015103"/>
    </source>
</evidence>
<sequence>NCCISGLISDRLARICTIIVLFYLNICAKLQRSISIYEKDIGQEILRFC</sequence>